<keyword evidence="2" id="KW-0472">Membrane</keyword>
<accession>A0AAD7C2S9</accession>
<proteinExistence type="predicted"/>
<keyword evidence="2" id="KW-0812">Transmembrane</keyword>
<evidence type="ECO:0000313" key="4">
    <source>
        <dbReference type="Proteomes" id="UP001221757"/>
    </source>
</evidence>
<reference evidence="3" key="1">
    <citation type="submission" date="2023-03" db="EMBL/GenBank/DDBJ databases">
        <title>Massive genome expansion in bonnet fungi (Mycena s.s.) driven by repeated elements and novel gene families across ecological guilds.</title>
        <authorList>
            <consortium name="Lawrence Berkeley National Laboratory"/>
            <person name="Harder C.B."/>
            <person name="Miyauchi S."/>
            <person name="Viragh M."/>
            <person name="Kuo A."/>
            <person name="Thoen E."/>
            <person name="Andreopoulos B."/>
            <person name="Lu D."/>
            <person name="Skrede I."/>
            <person name="Drula E."/>
            <person name="Henrissat B."/>
            <person name="Morin E."/>
            <person name="Kohler A."/>
            <person name="Barry K."/>
            <person name="LaButti K."/>
            <person name="Morin E."/>
            <person name="Salamov A."/>
            <person name="Lipzen A."/>
            <person name="Mereny Z."/>
            <person name="Hegedus B."/>
            <person name="Baldrian P."/>
            <person name="Stursova M."/>
            <person name="Weitz H."/>
            <person name="Taylor A."/>
            <person name="Grigoriev I.V."/>
            <person name="Nagy L.G."/>
            <person name="Martin F."/>
            <person name="Kauserud H."/>
        </authorList>
    </citation>
    <scope>NUCLEOTIDE SEQUENCE</scope>
    <source>
        <strain evidence="3">CBHHK067</strain>
    </source>
</reference>
<feature type="region of interest" description="Disordered" evidence="1">
    <location>
        <begin position="38"/>
        <end position="62"/>
    </location>
</feature>
<keyword evidence="4" id="KW-1185">Reference proteome</keyword>
<keyword evidence="2" id="KW-1133">Transmembrane helix</keyword>
<protein>
    <submittedName>
        <fullName evidence="3">Uncharacterized protein</fullName>
    </submittedName>
</protein>
<evidence type="ECO:0000256" key="1">
    <source>
        <dbReference type="SAM" id="MobiDB-lite"/>
    </source>
</evidence>
<dbReference type="AlphaFoldDB" id="A0AAD7C2S9"/>
<evidence type="ECO:0000256" key="2">
    <source>
        <dbReference type="SAM" id="Phobius"/>
    </source>
</evidence>
<dbReference type="Proteomes" id="UP001221757">
    <property type="component" value="Unassembled WGS sequence"/>
</dbReference>
<comment type="caution">
    <text evidence="3">The sequence shown here is derived from an EMBL/GenBank/DDBJ whole genome shotgun (WGS) entry which is preliminary data.</text>
</comment>
<dbReference type="EMBL" id="JARKIE010000456">
    <property type="protein sequence ID" value="KAJ7637471.1"/>
    <property type="molecule type" value="Genomic_DNA"/>
</dbReference>
<sequence>MIEGGKIARAECSIIGGSRSPDPGDSETFLIESSHTANLPAPPPPLGLSARTKAQEGQPIGPLGSVAGTTPCPHLSQGYQPMRPPCTCLFRLYFESSRRWYGHTGSIINQAVYYVLALFILLLAPLPLFLDLISMDPPHTLFQFLCSRNIFASVTSDYLLLQVATCCHFCGCLLWAQLRAWSFCHSHNDGRRREGCSWI</sequence>
<gene>
    <name evidence="3" type="ORF">B0H17DRAFT_1106863</name>
</gene>
<organism evidence="3 4">
    <name type="scientific">Mycena rosella</name>
    <name type="common">Pink bonnet</name>
    <name type="synonym">Agaricus rosellus</name>
    <dbReference type="NCBI Taxonomy" id="1033263"/>
    <lineage>
        <taxon>Eukaryota</taxon>
        <taxon>Fungi</taxon>
        <taxon>Dikarya</taxon>
        <taxon>Basidiomycota</taxon>
        <taxon>Agaricomycotina</taxon>
        <taxon>Agaricomycetes</taxon>
        <taxon>Agaricomycetidae</taxon>
        <taxon>Agaricales</taxon>
        <taxon>Marasmiineae</taxon>
        <taxon>Mycenaceae</taxon>
        <taxon>Mycena</taxon>
    </lineage>
</organism>
<feature type="transmembrane region" description="Helical" evidence="2">
    <location>
        <begin position="150"/>
        <end position="176"/>
    </location>
</feature>
<name>A0AAD7C2S9_MYCRO</name>
<evidence type="ECO:0000313" key="3">
    <source>
        <dbReference type="EMBL" id="KAJ7637471.1"/>
    </source>
</evidence>
<feature type="transmembrane region" description="Helical" evidence="2">
    <location>
        <begin position="111"/>
        <end position="130"/>
    </location>
</feature>